<dbReference type="RefSeq" id="WP_007040408.1">
    <property type="nucleotide sequence ID" value="NZ_AFWT01000010.1"/>
</dbReference>
<dbReference type="NCBIfam" id="TIGR02532">
    <property type="entry name" value="IV_pilin_GFxxxE"/>
    <property type="match status" value="1"/>
</dbReference>
<dbReference type="GO" id="GO:0043683">
    <property type="term" value="P:type IV pilus assembly"/>
    <property type="evidence" value="ECO:0007669"/>
    <property type="project" value="InterPro"/>
</dbReference>
<dbReference type="EMBL" id="AFWT01000010">
    <property type="protein sequence ID" value="EGV31809.1"/>
    <property type="molecule type" value="Genomic_DNA"/>
</dbReference>
<protein>
    <submittedName>
        <fullName evidence="2">Putative prepilin like protein</fullName>
    </submittedName>
</protein>
<accession>G2E081</accession>
<proteinExistence type="predicted"/>
<evidence type="ECO:0000313" key="2">
    <source>
        <dbReference type="EMBL" id="EGV31809.1"/>
    </source>
</evidence>
<keyword evidence="3" id="KW-1185">Reference proteome</keyword>
<comment type="caution">
    <text evidence="2">The sequence shown here is derived from an EMBL/GenBank/DDBJ whole genome shotgun (WGS) entry which is preliminary data.</text>
</comment>
<dbReference type="AlphaFoldDB" id="G2E081"/>
<name>G2E081_9GAMM</name>
<evidence type="ECO:0000256" key="1">
    <source>
        <dbReference type="SAM" id="Phobius"/>
    </source>
</evidence>
<keyword evidence="1" id="KW-1133">Transmembrane helix</keyword>
<dbReference type="InterPro" id="IPR012902">
    <property type="entry name" value="N_methyl_site"/>
</dbReference>
<dbReference type="OrthoDB" id="5296638at2"/>
<reference evidence="2 3" key="1">
    <citation type="submission" date="2011-06" db="EMBL/GenBank/DDBJ databases">
        <title>The draft genome of Thiorhodococcus drewsii AZ1.</title>
        <authorList>
            <consortium name="US DOE Joint Genome Institute (JGI-PGF)"/>
            <person name="Lucas S."/>
            <person name="Han J."/>
            <person name="Lapidus A."/>
            <person name="Cheng J.-F."/>
            <person name="Goodwin L."/>
            <person name="Pitluck S."/>
            <person name="Peters L."/>
            <person name="Land M.L."/>
            <person name="Hauser L."/>
            <person name="Vogl K."/>
            <person name="Liu Z."/>
            <person name="Imhoff J."/>
            <person name="Thiel V."/>
            <person name="Frigaard N.-U."/>
            <person name="Bryant D.A."/>
            <person name="Woyke T.J."/>
        </authorList>
    </citation>
    <scope>NUCLEOTIDE SEQUENCE [LARGE SCALE GENOMIC DNA]</scope>
    <source>
        <strain evidence="2 3">AZ1</strain>
    </source>
</reference>
<feature type="transmembrane region" description="Helical" evidence="1">
    <location>
        <begin position="6"/>
        <end position="31"/>
    </location>
</feature>
<dbReference type="InterPro" id="IPR031982">
    <property type="entry name" value="PilE-like"/>
</dbReference>
<dbReference type="Proteomes" id="UP000004200">
    <property type="component" value="Unassembled WGS sequence"/>
</dbReference>
<keyword evidence="1" id="KW-0472">Membrane</keyword>
<gene>
    <name evidence="2" type="ORF">ThidrDRAFT_1694</name>
</gene>
<dbReference type="SUPFAM" id="SSF54523">
    <property type="entry name" value="Pili subunits"/>
    <property type="match status" value="1"/>
</dbReference>
<sequence>MHATRSQLIGFTLIELMITVAIVGILAAIAYPSYQDSVRKSWRANAAACLSELAQGMERRFTGSSSYVGGLPPSGCPNEGGMGNRYAFSFTSAATATAFSLQAVPVASGPQANDSCGTLTINQMGQKGVTSAANGYDAATCWRR</sequence>
<dbReference type="Pfam" id="PF07963">
    <property type="entry name" value="N_methyl"/>
    <property type="match status" value="1"/>
</dbReference>
<dbReference type="InterPro" id="IPR045584">
    <property type="entry name" value="Pilin-like"/>
</dbReference>
<dbReference type="STRING" id="765913.ThidrDRAFT_1694"/>
<evidence type="ECO:0000313" key="3">
    <source>
        <dbReference type="Proteomes" id="UP000004200"/>
    </source>
</evidence>
<dbReference type="eggNOG" id="COG4968">
    <property type="taxonomic scope" value="Bacteria"/>
</dbReference>
<organism evidence="2 3">
    <name type="scientific">Thiorhodococcus drewsii AZ1</name>
    <dbReference type="NCBI Taxonomy" id="765913"/>
    <lineage>
        <taxon>Bacteria</taxon>
        <taxon>Pseudomonadati</taxon>
        <taxon>Pseudomonadota</taxon>
        <taxon>Gammaproteobacteria</taxon>
        <taxon>Chromatiales</taxon>
        <taxon>Chromatiaceae</taxon>
        <taxon>Thiorhodococcus</taxon>
    </lineage>
</organism>
<keyword evidence="1" id="KW-0812">Transmembrane</keyword>
<dbReference type="Gene3D" id="3.30.700.10">
    <property type="entry name" value="Glycoprotein, Type 4 Pilin"/>
    <property type="match status" value="1"/>
</dbReference>
<dbReference type="PATRIC" id="fig|765913.3.peg.1716"/>
<dbReference type="Pfam" id="PF16732">
    <property type="entry name" value="ComP_DUS"/>
    <property type="match status" value="1"/>
</dbReference>